<gene>
    <name evidence="8" type="ORF">DNG_06292</name>
</gene>
<keyword evidence="9" id="KW-1185">Reference proteome</keyword>
<evidence type="ECO:0000256" key="7">
    <source>
        <dbReference type="SAM" id="MobiDB-lite"/>
    </source>
</evidence>
<protein>
    <recommendedName>
        <fullName evidence="3">tRNA (adenine(58)-N(1))-methyltransferase non-catalytic subunit TRM6</fullName>
    </recommendedName>
    <alternativeName>
        <fullName evidence="6">tRNA(m1A58)-methyltransferase subunit TRM6</fullName>
    </alternativeName>
</protein>
<reference evidence="8" key="1">
    <citation type="submission" date="2018-03" db="EMBL/GenBank/DDBJ databases">
        <authorList>
            <person name="Guldener U."/>
        </authorList>
    </citation>
    <scope>NUCLEOTIDE SEQUENCE</scope>
</reference>
<evidence type="ECO:0000256" key="4">
    <source>
        <dbReference type="ARBA" id="ARBA00022694"/>
    </source>
</evidence>
<evidence type="ECO:0000313" key="9">
    <source>
        <dbReference type="Proteomes" id="UP001187682"/>
    </source>
</evidence>
<comment type="subcellular location">
    <subcellularLocation>
        <location evidence="1">Nucleus</location>
    </subcellularLocation>
</comment>
<proteinExistence type="inferred from homology"/>
<evidence type="ECO:0000256" key="3">
    <source>
        <dbReference type="ARBA" id="ARBA00021704"/>
    </source>
</evidence>
<accession>A0AAE8N1D8</accession>
<dbReference type="GO" id="GO:0031515">
    <property type="term" value="C:tRNA (m1A) methyltransferase complex"/>
    <property type="evidence" value="ECO:0007669"/>
    <property type="project" value="InterPro"/>
</dbReference>
<name>A0AAE8N1D8_9PEZI</name>
<comment type="similarity">
    <text evidence="2">Belongs to the TRM6/GCD10 family.</text>
</comment>
<keyword evidence="4" id="KW-0819">tRNA processing</keyword>
<feature type="region of interest" description="Disordered" evidence="7">
    <location>
        <begin position="608"/>
        <end position="633"/>
    </location>
</feature>
<dbReference type="GO" id="GO:0005634">
    <property type="term" value="C:nucleus"/>
    <property type="evidence" value="ECO:0007669"/>
    <property type="project" value="UniProtKB-SubCell"/>
</dbReference>
<dbReference type="Proteomes" id="UP001187682">
    <property type="component" value="Unassembled WGS sequence"/>
</dbReference>
<dbReference type="GO" id="GO:0003743">
    <property type="term" value="F:translation initiation factor activity"/>
    <property type="evidence" value="ECO:0007669"/>
    <property type="project" value="UniProtKB-KW"/>
</dbReference>
<evidence type="ECO:0000256" key="2">
    <source>
        <dbReference type="ARBA" id="ARBA00008320"/>
    </source>
</evidence>
<evidence type="ECO:0000256" key="1">
    <source>
        <dbReference type="ARBA" id="ARBA00004123"/>
    </source>
</evidence>
<organism evidence="8 9">
    <name type="scientific">Cephalotrichum gorgonifer</name>
    <dbReference type="NCBI Taxonomy" id="2041049"/>
    <lineage>
        <taxon>Eukaryota</taxon>
        <taxon>Fungi</taxon>
        <taxon>Dikarya</taxon>
        <taxon>Ascomycota</taxon>
        <taxon>Pezizomycotina</taxon>
        <taxon>Sordariomycetes</taxon>
        <taxon>Hypocreomycetidae</taxon>
        <taxon>Microascales</taxon>
        <taxon>Microascaceae</taxon>
        <taxon>Cephalotrichum</taxon>
    </lineage>
</organism>
<feature type="compositionally biased region" description="Basic and acidic residues" evidence="7">
    <location>
        <begin position="297"/>
        <end position="312"/>
    </location>
</feature>
<evidence type="ECO:0000256" key="5">
    <source>
        <dbReference type="ARBA" id="ARBA00023242"/>
    </source>
</evidence>
<comment type="caution">
    <text evidence="8">The sequence shown here is derived from an EMBL/GenBank/DDBJ whole genome shotgun (WGS) entry which is preliminary data.</text>
</comment>
<dbReference type="PANTHER" id="PTHR12945">
    <property type="entry name" value="TRANSLATION INITIATION FACTOR EIF3-RELATED"/>
    <property type="match status" value="1"/>
</dbReference>
<evidence type="ECO:0000256" key="6">
    <source>
        <dbReference type="ARBA" id="ARBA00032319"/>
    </source>
</evidence>
<keyword evidence="5" id="KW-0539">Nucleus</keyword>
<keyword evidence="8" id="KW-0648">Protein biosynthesis</keyword>
<evidence type="ECO:0000313" key="8">
    <source>
        <dbReference type="EMBL" id="SPO03609.1"/>
    </source>
</evidence>
<dbReference type="AlphaFoldDB" id="A0AAE8N1D8"/>
<feature type="compositionally biased region" description="Polar residues" evidence="7">
    <location>
        <begin position="623"/>
        <end position="633"/>
    </location>
</feature>
<feature type="compositionally biased region" description="Basic and acidic residues" evidence="7">
    <location>
        <begin position="351"/>
        <end position="365"/>
    </location>
</feature>
<dbReference type="EMBL" id="ONZQ02000008">
    <property type="protein sequence ID" value="SPO03609.1"/>
    <property type="molecule type" value="Genomic_DNA"/>
</dbReference>
<dbReference type="Pfam" id="PF04189">
    <property type="entry name" value="Gcd10p"/>
    <property type="match status" value="1"/>
</dbReference>
<dbReference type="PANTHER" id="PTHR12945:SF0">
    <property type="entry name" value="TRNA (ADENINE(58)-N(1))-METHYLTRANSFERASE NON-CATALYTIC SUBUNIT TRM6"/>
    <property type="match status" value="1"/>
</dbReference>
<dbReference type="InterPro" id="IPR017423">
    <property type="entry name" value="TRM6"/>
</dbReference>
<feature type="compositionally biased region" description="Polar residues" evidence="7">
    <location>
        <begin position="332"/>
        <end position="347"/>
    </location>
</feature>
<sequence>MGSEVQPNQWVGFKLPSGTVKVIQVIPHTTISLGKYGSFPSNLVIHRPFHLTYEIQTKREGENFSRLRVVSAEELRADIMDDVKTDQAAVGDNGVVPDEGTPVDAEGELMSLDAVNKAVGEAVAKVATDSAVRQTLTLADIEELKREGANAGKGVIAKLLASHTALDEKTAYSLEKYKLLKTKKYIRRFEVLPLDTPMFTDWLLEEKDGSRILELRQEMVALLGCWANVHCAVDEPEVLGPERTGFPAKLNAPELTGGRWLVVDDTGGFLVAAMAERMGILHPTKQAETPNATKAARSGETETTKAEVKGADGEDTTMTDVAGSGAKPEQGDNATGEQPNGADSTTIGEGAKPKSENPRPRHYDRDDLDIPYAGTNTLTLIHANSQPNLSFLKYFDFDFASPNPPFAAHPLYSHLTWLNWLQLLHPESDSIYTTEPPEVSAEDLQAWKGNRRGVHHRKRRRWARTRFIVDSARAGGFSGLVAASTLDPVSLLRHTLPLLAPGAPIAIYAQNVEVLTQLADVFSVARRAAWASDPPKEAEGLGRDELERWEGSEDFPINPTLVLGPMVQTSRVRQWQVLPGRTHPLMTGRGGSEGYVFTAWRAFPAEGKVEARGRHKRKKTGAASETATPRATA</sequence>
<keyword evidence="8" id="KW-0396">Initiation factor</keyword>
<dbReference type="GO" id="GO:0030488">
    <property type="term" value="P:tRNA methylation"/>
    <property type="evidence" value="ECO:0007669"/>
    <property type="project" value="InterPro"/>
</dbReference>
<feature type="region of interest" description="Disordered" evidence="7">
    <location>
        <begin position="282"/>
        <end position="366"/>
    </location>
</feature>